<sequence length="60" mass="6612">MAQMPCRLDRLPEAPTVGDLESSYLARGLALAECDAARRLAVETLLAERALLDRWRTASP</sequence>
<gene>
    <name evidence="1" type="ORF">HNQ67_001985</name>
</gene>
<comment type="caution">
    <text evidence="1">The sequence shown here is derived from an EMBL/GenBank/DDBJ whole genome shotgun (WGS) entry which is preliminary data.</text>
</comment>
<dbReference type="Proteomes" id="UP000566663">
    <property type="component" value="Unassembled WGS sequence"/>
</dbReference>
<proteinExistence type="predicted"/>
<evidence type="ECO:0000313" key="1">
    <source>
        <dbReference type="EMBL" id="MBB5292461.1"/>
    </source>
</evidence>
<dbReference type="RefSeq" id="WP_183255628.1">
    <property type="nucleotide sequence ID" value="NZ_BAAAFF010000001.1"/>
</dbReference>
<accession>A0A7W8HYX3</accession>
<reference evidence="1 2" key="1">
    <citation type="submission" date="2020-08" db="EMBL/GenBank/DDBJ databases">
        <title>Genomic Encyclopedia of Type Strains, Phase IV (KMG-IV): sequencing the most valuable type-strain genomes for metagenomic binning, comparative biology and taxonomic classification.</title>
        <authorList>
            <person name="Goeker M."/>
        </authorList>
    </citation>
    <scope>NUCLEOTIDE SEQUENCE [LARGE SCALE GENOMIC DNA]</scope>
    <source>
        <strain evidence="1 2">DSM 25335</strain>
    </source>
</reference>
<organism evidence="1 2">
    <name type="scientific">Brevundimonas basaltis</name>
    <dbReference type="NCBI Taxonomy" id="472166"/>
    <lineage>
        <taxon>Bacteria</taxon>
        <taxon>Pseudomonadati</taxon>
        <taxon>Pseudomonadota</taxon>
        <taxon>Alphaproteobacteria</taxon>
        <taxon>Caulobacterales</taxon>
        <taxon>Caulobacteraceae</taxon>
        <taxon>Brevundimonas</taxon>
    </lineage>
</organism>
<protein>
    <submittedName>
        <fullName evidence="1">Uncharacterized protein</fullName>
    </submittedName>
</protein>
<evidence type="ECO:0000313" key="2">
    <source>
        <dbReference type="Proteomes" id="UP000566663"/>
    </source>
</evidence>
<dbReference type="EMBL" id="JACHFZ010000004">
    <property type="protein sequence ID" value="MBB5292461.1"/>
    <property type="molecule type" value="Genomic_DNA"/>
</dbReference>
<name>A0A7W8HYX3_9CAUL</name>
<dbReference type="AlphaFoldDB" id="A0A7W8HYX3"/>
<keyword evidence="2" id="KW-1185">Reference proteome</keyword>